<proteinExistence type="predicted"/>
<dbReference type="EnsemblMetazoa" id="MESCA000416-RA">
    <property type="protein sequence ID" value="MESCA000416-PA"/>
    <property type="gene ID" value="MESCA000416"/>
</dbReference>
<evidence type="ECO:0000313" key="2">
    <source>
        <dbReference type="Proteomes" id="UP000015102"/>
    </source>
</evidence>
<reference evidence="2" key="1">
    <citation type="submission" date="2013-02" db="EMBL/GenBank/DDBJ databases">
        <authorList>
            <person name="Hughes D."/>
        </authorList>
    </citation>
    <scope>NUCLEOTIDE SEQUENCE</scope>
    <source>
        <strain>Durham</strain>
        <strain evidence="2">NC isolate 2 -- Noor lab</strain>
    </source>
</reference>
<dbReference type="HOGENOM" id="CLU_2856319_0_0_1"/>
<accession>T1GAZ7</accession>
<dbReference type="Proteomes" id="UP000015102">
    <property type="component" value="Unassembled WGS sequence"/>
</dbReference>
<protein>
    <submittedName>
        <fullName evidence="1">Uncharacterized protein</fullName>
    </submittedName>
</protein>
<sequence>MSSNKDVNGNFAAPDWVKEEIFLDILEKDVENFARIQSFRVEPGSSNGENYMSIILRVIIGVQRT</sequence>
<dbReference type="EMBL" id="CAQQ02104395">
    <property type="status" value="NOT_ANNOTATED_CDS"/>
    <property type="molecule type" value="Genomic_DNA"/>
</dbReference>
<name>T1GAZ7_MEGSC</name>
<dbReference type="AlphaFoldDB" id="T1GAZ7"/>
<organism evidence="1 2">
    <name type="scientific">Megaselia scalaris</name>
    <name type="common">Humpbacked fly</name>
    <name type="synonym">Phora scalaris</name>
    <dbReference type="NCBI Taxonomy" id="36166"/>
    <lineage>
        <taxon>Eukaryota</taxon>
        <taxon>Metazoa</taxon>
        <taxon>Ecdysozoa</taxon>
        <taxon>Arthropoda</taxon>
        <taxon>Hexapoda</taxon>
        <taxon>Insecta</taxon>
        <taxon>Pterygota</taxon>
        <taxon>Neoptera</taxon>
        <taxon>Endopterygota</taxon>
        <taxon>Diptera</taxon>
        <taxon>Brachycera</taxon>
        <taxon>Muscomorpha</taxon>
        <taxon>Platypezoidea</taxon>
        <taxon>Phoridae</taxon>
        <taxon>Megaseliini</taxon>
        <taxon>Megaselia</taxon>
    </lineage>
</organism>
<evidence type="ECO:0000313" key="1">
    <source>
        <dbReference type="EnsemblMetazoa" id="MESCA000416-PA"/>
    </source>
</evidence>
<keyword evidence="2" id="KW-1185">Reference proteome</keyword>
<reference evidence="1" key="2">
    <citation type="submission" date="2015-06" db="UniProtKB">
        <authorList>
            <consortium name="EnsemblMetazoa"/>
        </authorList>
    </citation>
    <scope>IDENTIFICATION</scope>
</reference>